<dbReference type="AlphaFoldDB" id="A0A3A2ZDE0"/>
<reference evidence="3" key="1">
    <citation type="submission" date="2017-02" db="EMBL/GenBank/DDBJ databases">
        <authorList>
            <person name="Tafer H."/>
            <person name="Lopandic K."/>
        </authorList>
    </citation>
    <scope>NUCLEOTIDE SEQUENCE [LARGE SCALE GENOMIC DNA]</scope>
    <source>
        <strain evidence="3">CBS 366.77</strain>
    </source>
</reference>
<evidence type="ECO:0000256" key="1">
    <source>
        <dbReference type="SAM" id="MobiDB-lite"/>
    </source>
</evidence>
<feature type="compositionally biased region" description="Polar residues" evidence="1">
    <location>
        <begin position="479"/>
        <end position="491"/>
    </location>
</feature>
<comment type="caution">
    <text evidence="2">The sequence shown here is derived from an EMBL/GenBank/DDBJ whole genome shotgun (WGS) entry which is preliminary data.</text>
</comment>
<feature type="region of interest" description="Disordered" evidence="1">
    <location>
        <begin position="270"/>
        <end position="302"/>
    </location>
</feature>
<proteinExistence type="predicted"/>
<evidence type="ECO:0000313" key="2">
    <source>
        <dbReference type="EMBL" id="RJE20323.1"/>
    </source>
</evidence>
<feature type="region of interest" description="Disordered" evidence="1">
    <location>
        <begin position="430"/>
        <end position="494"/>
    </location>
</feature>
<keyword evidence="3" id="KW-1185">Reference proteome</keyword>
<feature type="compositionally biased region" description="Polar residues" evidence="1">
    <location>
        <begin position="521"/>
        <end position="545"/>
    </location>
</feature>
<feature type="region of interest" description="Disordered" evidence="1">
    <location>
        <begin position="589"/>
        <end position="621"/>
    </location>
</feature>
<accession>A0A3A2ZDE0</accession>
<feature type="compositionally biased region" description="Polar residues" evidence="1">
    <location>
        <begin position="600"/>
        <end position="612"/>
    </location>
</feature>
<organism evidence="2 3">
    <name type="scientific">Aspergillus sclerotialis</name>
    <dbReference type="NCBI Taxonomy" id="2070753"/>
    <lineage>
        <taxon>Eukaryota</taxon>
        <taxon>Fungi</taxon>
        <taxon>Dikarya</taxon>
        <taxon>Ascomycota</taxon>
        <taxon>Pezizomycotina</taxon>
        <taxon>Eurotiomycetes</taxon>
        <taxon>Eurotiomycetidae</taxon>
        <taxon>Eurotiales</taxon>
        <taxon>Aspergillaceae</taxon>
        <taxon>Aspergillus</taxon>
        <taxon>Aspergillus subgen. Polypaecilum</taxon>
    </lineage>
</organism>
<feature type="region of interest" description="Disordered" evidence="1">
    <location>
        <begin position="521"/>
        <end position="557"/>
    </location>
</feature>
<dbReference type="Proteomes" id="UP000266188">
    <property type="component" value="Unassembled WGS sequence"/>
</dbReference>
<sequence>MAHKHQGLSRTLPKNFTFPSLGVDMPKTPEPTSTEPDGPPPPPRHSSCRQQRFRARSGTDVFAQAEYSHSILNTRLSDIPLPSIEFPPTNEATAPEPRSSLPANDNLLAPPRDRQDMKTPPAQIRTTPIDPSPAGPWPSWEYQHFGNSIKRPDSACSNASNSSASSVETLASHHSVGGSCTSMESELQDPFWYLETPRKQVIERPPIPPKTRALPKERWTLEMDNHLWNTYQLYLQDPTITPFKMTPGSIPPLGVTHRVAREAKRTWGKRRLGQFSLSNQSRKATPTGKRNSSKVSWPRSETSTRRRLKLLCKRKFSIAPHYQRMMQSRSPTPFFEAFARSSRESSRANTSCNVSTPYTTRDLGISLVSTSGPGPLALWAAEENPHSSSSDQFGYPVYDGSQELDPLAKGPLSLNDHAPRLGSPFKFQTWGPSRSRRKVQAKKPTGRRETIHVTRPRLPIPASFDPLPNVHDSSRTQAEDQANVEESSPINEDTRHRLDELFSQGKLNEKGQRRVRIRNRGATTSAVNSNHLEQLFSPPSSSSTQYEEKTPAKPSNPFLNVNENIKRLGSPFKVDGFARVEFPARNIKHAPSLSDPFMNMQPQSDQDRSSLPSDRAEERRI</sequence>
<protein>
    <submittedName>
        <fullName evidence="2">Uncharacterized protein</fullName>
    </submittedName>
</protein>
<dbReference type="OrthoDB" id="419770at2759"/>
<feature type="compositionally biased region" description="Polar residues" evidence="1">
    <location>
        <begin position="275"/>
        <end position="301"/>
    </location>
</feature>
<name>A0A3A2ZDE0_9EURO</name>
<feature type="compositionally biased region" description="Polar residues" evidence="1">
    <location>
        <begin position="8"/>
        <end position="18"/>
    </location>
</feature>
<feature type="region of interest" description="Disordered" evidence="1">
    <location>
        <begin position="1"/>
        <end position="58"/>
    </location>
</feature>
<dbReference type="STRING" id="2070753.A0A3A2ZDE0"/>
<evidence type="ECO:0000313" key="3">
    <source>
        <dbReference type="Proteomes" id="UP000266188"/>
    </source>
</evidence>
<feature type="compositionally biased region" description="Basic residues" evidence="1">
    <location>
        <begin position="434"/>
        <end position="445"/>
    </location>
</feature>
<gene>
    <name evidence="2" type="ORF">PHISCL_07342</name>
</gene>
<dbReference type="EMBL" id="MVGC01000318">
    <property type="protein sequence ID" value="RJE20323.1"/>
    <property type="molecule type" value="Genomic_DNA"/>
</dbReference>
<feature type="region of interest" description="Disordered" evidence="1">
    <location>
        <begin position="83"/>
        <end position="138"/>
    </location>
</feature>